<evidence type="ECO:0000313" key="2">
    <source>
        <dbReference type="EMBL" id="EUA56650.1"/>
    </source>
</evidence>
<organism evidence="2">
    <name type="scientific">Mycobacterium xenopi 4042</name>
    <dbReference type="NCBI Taxonomy" id="1299334"/>
    <lineage>
        <taxon>Bacteria</taxon>
        <taxon>Bacillati</taxon>
        <taxon>Actinomycetota</taxon>
        <taxon>Actinomycetes</taxon>
        <taxon>Mycobacteriales</taxon>
        <taxon>Mycobacteriaceae</taxon>
        <taxon>Mycobacterium</taxon>
    </lineage>
</organism>
<name>X8CN09_MYCXE</name>
<sequence>MPVMNRFSRPRLPRNGRSNVVRHSARLPVSSVVVDEAAQAGAATAARR</sequence>
<evidence type="ECO:0000256" key="1">
    <source>
        <dbReference type="SAM" id="MobiDB-lite"/>
    </source>
</evidence>
<gene>
    <name evidence="2" type="ORF">I553_8698</name>
</gene>
<dbReference type="AlphaFoldDB" id="X8CN09"/>
<dbReference type="PATRIC" id="fig|1299334.3.peg.2798"/>
<accession>X8CN09</accession>
<protein>
    <submittedName>
        <fullName evidence="2">Uncharacterized protein</fullName>
    </submittedName>
</protein>
<reference evidence="2" key="1">
    <citation type="submission" date="2014-01" db="EMBL/GenBank/DDBJ databases">
        <authorList>
            <person name="Brown-Elliot B."/>
            <person name="Wallace R."/>
            <person name="Lenaerts A."/>
            <person name="Ordway D."/>
            <person name="DeGroote M.A."/>
            <person name="Parker T."/>
            <person name="Sizemore C."/>
            <person name="Tallon L.J."/>
            <person name="Sadzewicz L.K."/>
            <person name="Sengamalay N."/>
            <person name="Fraser C.M."/>
            <person name="Hine E."/>
            <person name="Shefchek K.A."/>
            <person name="Das S.P."/>
            <person name="Tettelin H."/>
        </authorList>
    </citation>
    <scope>NUCLEOTIDE SEQUENCE [LARGE SCALE GENOMIC DNA]</scope>
    <source>
        <strain evidence="2">4042</strain>
    </source>
</reference>
<dbReference type="EMBL" id="JAOB01000029">
    <property type="protein sequence ID" value="EUA56650.1"/>
    <property type="molecule type" value="Genomic_DNA"/>
</dbReference>
<proteinExistence type="predicted"/>
<feature type="region of interest" description="Disordered" evidence="1">
    <location>
        <begin position="1"/>
        <end position="20"/>
    </location>
</feature>
<comment type="caution">
    <text evidence="2">The sequence shown here is derived from an EMBL/GenBank/DDBJ whole genome shotgun (WGS) entry which is preliminary data.</text>
</comment>